<accession>A0AB37UHW7</accession>
<gene>
    <name evidence="5" type="ORF">DSM107010_37330</name>
</gene>
<dbReference type="Pfam" id="PF01593">
    <property type="entry name" value="Amino_oxidase"/>
    <property type="match status" value="1"/>
</dbReference>
<comment type="function">
    <text evidence="1">Probable oxidoreductase that may play a role as regulator of mitochondrial function.</text>
</comment>
<evidence type="ECO:0000313" key="5">
    <source>
        <dbReference type="EMBL" id="RUT10973.1"/>
    </source>
</evidence>
<dbReference type="SUPFAM" id="SSF51905">
    <property type="entry name" value="FAD/NAD(P)-binding domain"/>
    <property type="match status" value="1"/>
</dbReference>
<proteinExistence type="predicted"/>
<dbReference type="AlphaFoldDB" id="A0AB37UHW7"/>
<evidence type="ECO:0000256" key="2">
    <source>
        <dbReference type="ARBA" id="ARBA00038825"/>
    </source>
</evidence>
<name>A0AB37UHW7_9CYAN</name>
<evidence type="ECO:0000256" key="3">
    <source>
        <dbReference type="ARBA" id="ARBA00040298"/>
    </source>
</evidence>
<dbReference type="InterPro" id="IPR002937">
    <property type="entry name" value="Amino_oxidase"/>
</dbReference>
<dbReference type="PANTHER" id="PTHR10668:SF103">
    <property type="entry name" value="PYRIDINE NUCLEOTIDE-DISULFIDE OXIDOREDUCTASE DOMAIN-CONTAINING PROTEIN 2"/>
    <property type="match status" value="1"/>
</dbReference>
<dbReference type="PANTHER" id="PTHR10668">
    <property type="entry name" value="PHYTOENE DEHYDROGENASE"/>
    <property type="match status" value="1"/>
</dbReference>
<protein>
    <recommendedName>
        <fullName evidence="3">Pyridine nucleotide-disulfide oxidoreductase domain-containing protein 2</fullName>
    </recommendedName>
</protein>
<organism evidence="5 6">
    <name type="scientific">Chroococcidiopsis cubana SAG 39.79</name>
    <dbReference type="NCBI Taxonomy" id="388085"/>
    <lineage>
        <taxon>Bacteria</taxon>
        <taxon>Bacillati</taxon>
        <taxon>Cyanobacteriota</taxon>
        <taxon>Cyanophyceae</taxon>
        <taxon>Chroococcidiopsidales</taxon>
        <taxon>Chroococcidiopsidaceae</taxon>
        <taxon>Chroococcidiopsis</taxon>
    </lineage>
</organism>
<evidence type="ECO:0000259" key="4">
    <source>
        <dbReference type="Pfam" id="PF01593"/>
    </source>
</evidence>
<comment type="caution">
    <text evidence="5">The sequence shown here is derived from an EMBL/GenBank/DDBJ whole genome shotgun (WGS) entry which is preliminary data.</text>
</comment>
<dbReference type="Proteomes" id="UP000282574">
    <property type="component" value="Unassembled WGS sequence"/>
</dbReference>
<sequence>MTANINMKHSVDIAIVGAGHNGLVAALLLARQGLNVLVLEEQQAIGGACRTETPFRTAPSLGISTGAYLLGLMPPELLKILDIDLPTIRRDPHYFVPTLDRRYLLFGSDTAQMQQQFTAFFSEADWQANLALQEELAQLREDIAPTWLEEPLSIEETAEKYVRSHLKSIFVDLCRKSVGEYLDRFDFKSDLVKAMYAVTDGFTGVFGTWDTPGTGMNFLVHNMCRLPGSDGTWMVVRGGMGTVTHRLAEATVKAGAKIETGRGVDKIVVSQNIATGVVLQDGTEIAAKTVIVNADPFRMRQLVGTENFAADYNRRLDSYLRDGTTFKVNMCLRELPQFTCLPENRGQYGTTIHLLPDESEVMMHLYQAFADVEAGRLPEFPTIEWYIHTTLDPSLQDGQGHHNSALFVQWVPYELQGTTWEEEEENYVKHLLSICDRFAPGTSNLVQEVFALHPQRLEQHFGLTRGHIHHVDNSFGFNDRLPYATPIQGLYSASAGCHPAGSVIGAAGHNAAMRVMRDL</sequence>
<comment type="subunit">
    <text evidence="2">Interacts with COX5B; this interaction may contribute to localize PYROXD2 to the inner face of the inner mitochondrial membrane.</text>
</comment>
<evidence type="ECO:0000256" key="1">
    <source>
        <dbReference type="ARBA" id="ARBA00037217"/>
    </source>
</evidence>
<dbReference type="GO" id="GO:0016491">
    <property type="term" value="F:oxidoreductase activity"/>
    <property type="evidence" value="ECO:0007669"/>
    <property type="project" value="InterPro"/>
</dbReference>
<feature type="domain" description="Amine oxidase" evidence="4">
    <location>
        <begin position="22"/>
        <end position="300"/>
    </location>
</feature>
<keyword evidence="6" id="KW-1185">Reference proteome</keyword>
<dbReference type="Gene3D" id="3.50.50.60">
    <property type="entry name" value="FAD/NAD(P)-binding domain"/>
    <property type="match status" value="2"/>
</dbReference>
<dbReference type="InterPro" id="IPR036188">
    <property type="entry name" value="FAD/NAD-bd_sf"/>
</dbReference>
<dbReference type="EMBL" id="RSCK01000033">
    <property type="protein sequence ID" value="RUT10973.1"/>
    <property type="molecule type" value="Genomic_DNA"/>
</dbReference>
<evidence type="ECO:0000313" key="6">
    <source>
        <dbReference type="Proteomes" id="UP000282574"/>
    </source>
</evidence>
<dbReference type="RefSeq" id="WP_106168495.1">
    <property type="nucleotide sequence ID" value="NZ_JAVKZF010000002.1"/>
</dbReference>
<reference evidence="5 6" key="1">
    <citation type="journal article" date="2019" name="Genome Biol. Evol.">
        <title>Day and night: Metabolic profiles and evolutionary relationships of six axenic non-marine cyanobacteria.</title>
        <authorList>
            <person name="Will S.E."/>
            <person name="Henke P."/>
            <person name="Boedeker C."/>
            <person name="Huang S."/>
            <person name="Brinkmann H."/>
            <person name="Rohde M."/>
            <person name="Jarek M."/>
            <person name="Friedl T."/>
            <person name="Seufert S."/>
            <person name="Schumacher M."/>
            <person name="Overmann J."/>
            <person name="Neumann-Schaal M."/>
            <person name="Petersen J."/>
        </authorList>
    </citation>
    <scope>NUCLEOTIDE SEQUENCE [LARGE SCALE GENOMIC DNA]</scope>
    <source>
        <strain evidence="5 6">SAG 39.79</strain>
    </source>
</reference>